<dbReference type="PROSITE" id="PS50993">
    <property type="entry name" value="NIDOGEN_G2"/>
    <property type="match status" value="1"/>
</dbReference>
<keyword evidence="11" id="KW-0325">Glycoprotein</keyword>
<accession>A0A8C5PDR1</accession>
<feature type="chain" id="PRO_5034942040" evidence="16">
    <location>
        <begin position="24"/>
        <end position="1485"/>
    </location>
</feature>
<evidence type="ECO:0000259" key="18">
    <source>
        <dbReference type="PROSITE" id="PS50993"/>
    </source>
</evidence>
<feature type="disulfide bond" evidence="14">
    <location>
        <begin position="1085"/>
        <end position="1092"/>
    </location>
</feature>
<dbReference type="SMART" id="SM00539">
    <property type="entry name" value="NIDO"/>
    <property type="match status" value="1"/>
</dbReference>
<dbReference type="PROSITE" id="PS50026">
    <property type="entry name" value="EGF_3"/>
    <property type="match status" value="3"/>
</dbReference>
<dbReference type="Gene3D" id="4.10.800.10">
    <property type="entry name" value="Thyroglobulin type-1"/>
    <property type="match status" value="4"/>
</dbReference>
<evidence type="ECO:0000256" key="9">
    <source>
        <dbReference type="ARBA" id="ARBA00022889"/>
    </source>
</evidence>
<feature type="domain" description="NIDO" evidence="20">
    <location>
        <begin position="102"/>
        <end position="266"/>
    </location>
</feature>
<evidence type="ECO:0000256" key="6">
    <source>
        <dbReference type="ARBA" id="ARBA00022737"/>
    </source>
</evidence>
<dbReference type="SMART" id="SM00179">
    <property type="entry name" value="EGF_CA"/>
    <property type="match status" value="3"/>
</dbReference>
<keyword evidence="4 12" id="KW-0245">EGF-like domain</keyword>
<keyword evidence="2" id="KW-0964">Secreted</keyword>
<reference evidence="21" key="2">
    <citation type="submission" date="2025-09" db="UniProtKB">
        <authorList>
            <consortium name="Ensembl"/>
        </authorList>
    </citation>
    <scope>IDENTIFICATION</scope>
</reference>
<keyword evidence="22" id="KW-1185">Reference proteome</keyword>
<dbReference type="SUPFAM" id="SSF54511">
    <property type="entry name" value="GFP-like"/>
    <property type="match status" value="1"/>
</dbReference>
<dbReference type="Gene3D" id="2.120.10.30">
    <property type="entry name" value="TolB, C-terminal domain"/>
    <property type="match status" value="1"/>
</dbReference>
<dbReference type="PROSITE" id="PS51120">
    <property type="entry name" value="LDLRB"/>
    <property type="match status" value="3"/>
</dbReference>
<dbReference type="Pfam" id="PF07645">
    <property type="entry name" value="EGF_CA"/>
    <property type="match status" value="1"/>
</dbReference>
<feature type="compositionally biased region" description="Polar residues" evidence="15">
    <location>
        <begin position="405"/>
        <end position="420"/>
    </location>
</feature>
<protein>
    <submittedName>
        <fullName evidence="21">Nidogen 2</fullName>
    </submittedName>
</protein>
<dbReference type="Pfam" id="PF06119">
    <property type="entry name" value="NIDO"/>
    <property type="match status" value="1"/>
</dbReference>
<dbReference type="SUPFAM" id="SSF63825">
    <property type="entry name" value="YWTD domain"/>
    <property type="match status" value="1"/>
</dbReference>
<dbReference type="CDD" id="cd00054">
    <property type="entry name" value="EGF_CA"/>
    <property type="match status" value="1"/>
</dbReference>
<feature type="compositionally biased region" description="Acidic residues" evidence="15">
    <location>
        <begin position="304"/>
        <end position="324"/>
    </location>
</feature>
<dbReference type="GO" id="GO:0005604">
    <property type="term" value="C:basement membrane"/>
    <property type="evidence" value="ECO:0007669"/>
    <property type="project" value="UniProtKB-SubCell"/>
</dbReference>
<evidence type="ECO:0000256" key="14">
    <source>
        <dbReference type="PROSITE-ProRule" id="PRU00500"/>
    </source>
</evidence>
<dbReference type="Gene3D" id="2.10.25.10">
    <property type="entry name" value="Laminin"/>
    <property type="match status" value="2"/>
</dbReference>
<feature type="repeat" description="LDL-receptor class B" evidence="13">
    <location>
        <begin position="1308"/>
        <end position="1350"/>
    </location>
</feature>
<reference evidence="21" key="1">
    <citation type="submission" date="2025-08" db="UniProtKB">
        <authorList>
            <consortium name="Ensembl"/>
        </authorList>
    </citation>
    <scope>IDENTIFICATION</scope>
</reference>
<comment type="caution">
    <text evidence="12">Lacks conserved residue(s) required for the propagation of feature annotation.</text>
</comment>
<dbReference type="GO" id="GO:0007160">
    <property type="term" value="P:cell-matrix adhesion"/>
    <property type="evidence" value="ECO:0007669"/>
    <property type="project" value="InterPro"/>
</dbReference>
<dbReference type="Pfam" id="PF12947">
    <property type="entry name" value="EGF_3"/>
    <property type="match status" value="1"/>
</dbReference>
<dbReference type="Pfam" id="PF00086">
    <property type="entry name" value="Thyroglobulin_1"/>
    <property type="match status" value="4"/>
</dbReference>
<evidence type="ECO:0000256" key="12">
    <source>
        <dbReference type="PROSITE-ProRule" id="PRU00076"/>
    </source>
</evidence>
<feature type="repeat" description="LDL-receptor class B" evidence="13">
    <location>
        <begin position="1351"/>
        <end position="1395"/>
    </location>
</feature>
<dbReference type="InterPro" id="IPR000742">
    <property type="entry name" value="EGF"/>
</dbReference>
<dbReference type="FunFam" id="4.10.800.10:FF:000001">
    <property type="entry name" value="Testican-3 isoform 2"/>
    <property type="match status" value="1"/>
</dbReference>
<evidence type="ECO:0000259" key="17">
    <source>
        <dbReference type="PROSITE" id="PS50026"/>
    </source>
</evidence>
<dbReference type="InterPro" id="IPR018097">
    <property type="entry name" value="EGF_Ca-bd_CS"/>
</dbReference>
<feature type="domain" description="EGF-like" evidence="17">
    <location>
        <begin position="754"/>
        <end position="795"/>
    </location>
</feature>
<evidence type="ECO:0000256" key="7">
    <source>
        <dbReference type="ARBA" id="ARBA00022837"/>
    </source>
</evidence>
<feature type="domain" description="Thyroglobulin type-1" evidence="19">
    <location>
        <begin position="966"/>
        <end position="1038"/>
    </location>
</feature>
<dbReference type="CDD" id="cd00255">
    <property type="entry name" value="nidG2"/>
    <property type="match status" value="1"/>
</dbReference>
<evidence type="ECO:0000313" key="22">
    <source>
        <dbReference type="Proteomes" id="UP000694569"/>
    </source>
</evidence>
<organism evidence="21 22">
    <name type="scientific">Leptobrachium leishanense</name>
    <name type="common">Leishan spiny toad</name>
    <dbReference type="NCBI Taxonomy" id="445787"/>
    <lineage>
        <taxon>Eukaryota</taxon>
        <taxon>Metazoa</taxon>
        <taxon>Chordata</taxon>
        <taxon>Craniata</taxon>
        <taxon>Vertebrata</taxon>
        <taxon>Euteleostomi</taxon>
        <taxon>Amphibia</taxon>
        <taxon>Batrachia</taxon>
        <taxon>Anura</taxon>
        <taxon>Pelobatoidea</taxon>
        <taxon>Megophryidae</taxon>
        <taxon>Leptobrachium</taxon>
    </lineage>
</organism>
<evidence type="ECO:0000256" key="2">
    <source>
        <dbReference type="ARBA" id="ARBA00022525"/>
    </source>
</evidence>
<feature type="domain" description="Thyroglobulin type-1" evidence="19">
    <location>
        <begin position="1044"/>
        <end position="1116"/>
    </location>
</feature>
<keyword evidence="5 16" id="KW-0732">Signal</keyword>
<feature type="domain" description="Thyroglobulin type-1" evidence="19">
    <location>
        <begin position="1126"/>
        <end position="1194"/>
    </location>
</feature>
<evidence type="ECO:0000256" key="5">
    <source>
        <dbReference type="ARBA" id="ARBA00022729"/>
    </source>
</evidence>
<dbReference type="SMART" id="SM00135">
    <property type="entry name" value="LY"/>
    <property type="match status" value="4"/>
</dbReference>
<dbReference type="SMART" id="SM00682">
    <property type="entry name" value="G2F"/>
    <property type="match status" value="1"/>
</dbReference>
<evidence type="ECO:0000256" key="13">
    <source>
        <dbReference type="PROSITE-ProRule" id="PRU00461"/>
    </source>
</evidence>
<proteinExistence type="predicted"/>
<dbReference type="Pfam" id="PF07474">
    <property type="entry name" value="G2F"/>
    <property type="match status" value="1"/>
</dbReference>
<dbReference type="InterPro" id="IPR011042">
    <property type="entry name" value="6-blade_b-propeller_TolB-like"/>
</dbReference>
<evidence type="ECO:0000256" key="1">
    <source>
        <dbReference type="ARBA" id="ARBA00004302"/>
    </source>
</evidence>
<dbReference type="Ensembl" id="ENSLLET00000016142.1">
    <property type="protein sequence ID" value="ENSLLEP00000015548.1"/>
    <property type="gene ID" value="ENSLLEG00000009887.1"/>
</dbReference>
<evidence type="ECO:0000259" key="19">
    <source>
        <dbReference type="PROSITE" id="PS51162"/>
    </source>
</evidence>
<dbReference type="InterPro" id="IPR006605">
    <property type="entry name" value="G2_nidogen/fibulin_G2F"/>
</dbReference>
<evidence type="ECO:0000256" key="11">
    <source>
        <dbReference type="ARBA" id="ARBA00023180"/>
    </source>
</evidence>
<dbReference type="PROSITE" id="PS00484">
    <property type="entry name" value="THYROGLOBULIN_1_1"/>
    <property type="match status" value="4"/>
</dbReference>
<feature type="disulfide bond" evidence="14">
    <location>
        <begin position="1164"/>
        <end position="1171"/>
    </location>
</feature>
<dbReference type="Pfam" id="PF00058">
    <property type="entry name" value="Ldl_recept_b"/>
    <property type="match status" value="2"/>
</dbReference>
<dbReference type="FunFam" id="2.120.10.30:FF:000030">
    <property type="entry name" value="Nidogen 1"/>
    <property type="match status" value="1"/>
</dbReference>
<evidence type="ECO:0000259" key="20">
    <source>
        <dbReference type="PROSITE" id="PS51220"/>
    </source>
</evidence>
<feature type="domain" description="Nidogen G2 beta-barrel" evidence="18">
    <location>
        <begin position="522"/>
        <end position="751"/>
    </location>
</feature>
<evidence type="ECO:0000256" key="15">
    <source>
        <dbReference type="SAM" id="MobiDB-lite"/>
    </source>
</evidence>
<feature type="domain" description="Thyroglobulin type-1" evidence="19">
    <location>
        <begin position="888"/>
        <end position="960"/>
    </location>
</feature>
<dbReference type="GO" id="GO:0005509">
    <property type="term" value="F:calcium ion binding"/>
    <property type="evidence" value="ECO:0007669"/>
    <property type="project" value="InterPro"/>
</dbReference>
<evidence type="ECO:0000313" key="21">
    <source>
        <dbReference type="Ensembl" id="ENSLLEP00000015548.1"/>
    </source>
</evidence>
<dbReference type="FunFam" id="2.10.25.10:FF:000038">
    <property type="entry name" value="Fibrillin 2"/>
    <property type="match status" value="1"/>
</dbReference>
<feature type="domain" description="EGF-like" evidence="17">
    <location>
        <begin position="796"/>
        <end position="838"/>
    </location>
</feature>
<keyword evidence="8" id="KW-0084">Basement membrane</keyword>
<keyword evidence="6" id="KW-0677">Repeat</keyword>
<dbReference type="SMART" id="SM00181">
    <property type="entry name" value="EGF"/>
    <property type="match status" value="4"/>
</dbReference>
<dbReference type="InterPro" id="IPR051950">
    <property type="entry name" value="Dev_reg/Prot_inhib"/>
</dbReference>
<dbReference type="PROSITE" id="PS01186">
    <property type="entry name" value="EGF_2"/>
    <property type="match status" value="2"/>
</dbReference>
<dbReference type="InterPro" id="IPR009017">
    <property type="entry name" value="GFP"/>
</dbReference>
<evidence type="ECO:0000256" key="8">
    <source>
        <dbReference type="ARBA" id="ARBA00022869"/>
    </source>
</evidence>
<dbReference type="GO" id="GO:0005615">
    <property type="term" value="C:extracellular space"/>
    <property type="evidence" value="ECO:0007669"/>
    <property type="project" value="TreeGrafter"/>
</dbReference>
<dbReference type="PANTHER" id="PTHR12352:SF3">
    <property type="entry name" value="NIDOGEN-2"/>
    <property type="match status" value="1"/>
</dbReference>
<dbReference type="GeneTree" id="ENSGT00940000157901"/>
<feature type="region of interest" description="Disordered" evidence="15">
    <location>
        <begin position="283"/>
        <end position="425"/>
    </location>
</feature>
<dbReference type="PANTHER" id="PTHR12352">
    <property type="entry name" value="SECRETED MODULAR CALCIUM-BINDING PROTEIN"/>
    <property type="match status" value="1"/>
</dbReference>
<evidence type="ECO:0000256" key="3">
    <source>
        <dbReference type="ARBA" id="ARBA00022530"/>
    </source>
</evidence>
<feature type="signal peptide" evidence="16">
    <location>
        <begin position="1"/>
        <end position="23"/>
    </location>
</feature>
<comment type="subcellular location">
    <subcellularLocation>
        <location evidence="1">Secreted</location>
        <location evidence="1">Extracellular space</location>
        <location evidence="1">Extracellular matrix</location>
        <location evidence="1">Basement membrane</location>
    </subcellularLocation>
</comment>
<evidence type="ECO:0000256" key="4">
    <source>
        <dbReference type="ARBA" id="ARBA00022536"/>
    </source>
</evidence>
<dbReference type="InterPro" id="IPR000152">
    <property type="entry name" value="EGF-type_Asp/Asn_hydroxyl_site"/>
</dbReference>
<keyword evidence="3" id="KW-0272">Extracellular matrix</keyword>
<dbReference type="InterPro" id="IPR049883">
    <property type="entry name" value="NOTCH1_EGF-like"/>
</dbReference>
<dbReference type="InterPro" id="IPR024731">
    <property type="entry name" value="NELL2-like_EGF"/>
</dbReference>
<dbReference type="PROSITE" id="PS00010">
    <property type="entry name" value="ASX_HYDROXYL"/>
    <property type="match status" value="1"/>
</dbReference>
<sequence>MAVRSGSLLPVLLLLLLLSASSAALPRGSLYPYGEHRGDSLLQGGDDETSEPVTLTQPLLFYEAQFSRLYVGTNGIISPQDFPRETQYVDDGFPTDFPVIAPFLSDIDTSNGRGRIYYRQDVSGDVVDLAARHVQRGFPQAAFTPTNVFLVTWENVGPYEEVTRHSASSNRFNTFQAVLAYDESDAYAVFLYPEDGLQFFGTRPKESYNVNLDLPARVGFSRGESESMKREAPYYSLTSSEQSVKNLYQSSNVGIPGVWVFHIGSISELDNIIPAKFGKAASKDWSASPENSHTGTTQTRLQEDDFEDDDYPDPIYEDNMDDLEYPTSETTELETHEVYTDPNLNTGSRGFLDIDDPNSKSSHPDGDPSLYYTPVNEPFSPYHEPVIPHQTTEPEDTESEVRPGESTSETGNSSPYNDNVSVYPETVAPPENEEVLTGNPEDEEVSQGQVLPERDYRRSHGHVDVGLDTDVLTYIPVNRETCAQKRGQCSHYATCSDYLTGSCCHCQDNYYGNGIHCLPKGAPHRVNGKVSGNIFVGDTAIRFEDADLHAYAVVNDGRAYTAISQVPEPASWSLAPLTPIGGLFGWLFALEKPGHQNGFSITGAKFVHNMEVTFYPGDESVHITQTADGFDSENYINLKTRIEGKIPYIPQTSSVQIPQYTELYQYSGSVVTSSAVREYTVTTETNEVQRFSYRLQQNITYHDCVHSPRSPPTAQKLNVDRVFALYNKDEKVARFAITNQVGSVHDIIDQQNTEINPCYDGTHLCDTRAQCQPAPGLNYSCVCASGYHGDGLECADVNECEVGLARCGQNAMCVNLPGSYKCSCRSSYSFSEDGHNCVLTSAPANPCEDGTHTCDRASSRCIPRGNGVFACECFPGFTKIGERCINSNIGCSEKRRLLLEEQGSRGARPVASGYVPQCDEQGNYNPLQCHGSTGYCWCVNERGEEQEGTRTPPGRPEPQCRVFGSSLRCSEKRLLLLQEQGLRGDHPVVGGFVPQCDDQGDYNPLQCHGSTGYCWCVNEKGEEQEGTQTPPGRPQPQCRVPEKNTPCLAERRQVLEESRHRGARPVVGRFVPECDEEGNYSPLQCHGSTGYCWCVNQNGEEVSGTRTPPGRSPPQCNLPAPTQRPQTVCERWKQSLMEHYGGNPTSEQYVPQCDLYGDFSPLQCHGNSGYCWCVDKDGQEIPGSRTQPGMTPGCIPSVAPPTVHPTPRPDVTVAATGTYLLYAQGQQIGYLPLNGTKLNKGKARTLLSLHGSIVVGIDYDCQEKMVYWTDVAGRTINRASLEPGAEPETIINTGLMSTEGLAIDYLRRTMFWTDSGLDKIESSKLDGSDRKVLFNTQLVNPRDITVDPIRGNLYWTDWNREAPKIETSFVDGSNRRILVNDDIGLPNGLAFDPFTKQICWSDAGTKKLECILSNGSGRRVIHSNLNYPFSVVVYANHFYHTDWRRDGVISINRDNGQITDEYLPEQRSHLYGITAVYPYCPAVRK</sequence>
<dbReference type="CDD" id="cd00191">
    <property type="entry name" value="TY"/>
    <property type="match status" value="4"/>
</dbReference>
<feature type="disulfide bond" evidence="14">
    <location>
        <begin position="1007"/>
        <end position="1014"/>
    </location>
</feature>
<feature type="disulfide bond" evidence="12">
    <location>
        <begin position="854"/>
        <end position="871"/>
    </location>
</feature>
<dbReference type="InterPro" id="IPR001881">
    <property type="entry name" value="EGF-like_Ca-bd_dom"/>
</dbReference>
<feature type="compositionally biased region" description="Polar residues" evidence="15">
    <location>
        <begin position="288"/>
        <end position="300"/>
    </location>
</feature>
<feature type="repeat" description="LDL-receptor class B" evidence="13">
    <location>
        <begin position="1264"/>
        <end position="1307"/>
    </location>
</feature>
<dbReference type="InterPro" id="IPR003886">
    <property type="entry name" value="NIDO_dom"/>
</dbReference>
<evidence type="ECO:0000256" key="16">
    <source>
        <dbReference type="SAM" id="SignalP"/>
    </source>
</evidence>
<dbReference type="PROSITE" id="PS51162">
    <property type="entry name" value="THYROGLOBULIN_1_2"/>
    <property type="match status" value="4"/>
</dbReference>
<dbReference type="InterPro" id="IPR036857">
    <property type="entry name" value="Thyroglobulin_1_sf"/>
</dbReference>
<dbReference type="Proteomes" id="UP000694569">
    <property type="component" value="Unplaced"/>
</dbReference>
<dbReference type="Gene3D" id="2.40.155.10">
    <property type="entry name" value="Green fluorescent protein"/>
    <property type="match status" value="1"/>
</dbReference>
<dbReference type="InterPro" id="IPR000033">
    <property type="entry name" value="LDLR_classB_rpt"/>
</dbReference>
<feature type="disulfide bond" evidence="14">
    <location>
        <begin position="929"/>
        <end position="936"/>
    </location>
</feature>
<evidence type="ECO:0000256" key="10">
    <source>
        <dbReference type="ARBA" id="ARBA00023157"/>
    </source>
</evidence>
<name>A0A8C5PDR1_9ANUR</name>
<keyword evidence="9" id="KW-0130">Cell adhesion</keyword>
<dbReference type="SMART" id="SM00211">
    <property type="entry name" value="TY"/>
    <property type="match status" value="4"/>
</dbReference>
<dbReference type="InterPro" id="IPR000716">
    <property type="entry name" value="Thyroglobulin_1"/>
</dbReference>
<keyword evidence="10 12" id="KW-1015">Disulfide bond</keyword>
<feature type="domain" description="EGF-like" evidence="17">
    <location>
        <begin position="843"/>
        <end position="885"/>
    </location>
</feature>
<dbReference type="PROSITE" id="PS51220">
    <property type="entry name" value="NIDO"/>
    <property type="match status" value="1"/>
</dbReference>
<keyword evidence="7" id="KW-0106">Calcium</keyword>
<dbReference type="SUPFAM" id="SSF57610">
    <property type="entry name" value="Thyroglobulin type-1 domain"/>
    <property type="match status" value="4"/>
</dbReference>
<gene>
    <name evidence="21" type="primary">NID2</name>
</gene>
<dbReference type="SUPFAM" id="SSF57196">
    <property type="entry name" value="EGF/Laminin"/>
    <property type="match status" value="1"/>
</dbReference>
<dbReference type="PROSITE" id="PS01187">
    <property type="entry name" value="EGF_CA"/>
    <property type="match status" value="1"/>
</dbReference>
<dbReference type="OrthoDB" id="6375837at2759"/>